<feature type="transmembrane region" description="Helical" evidence="1">
    <location>
        <begin position="86"/>
        <end position="103"/>
    </location>
</feature>
<evidence type="ECO:0000313" key="3">
    <source>
        <dbReference type="Proteomes" id="UP000234323"/>
    </source>
</evidence>
<evidence type="ECO:0000313" key="2">
    <source>
        <dbReference type="EMBL" id="PKY49463.1"/>
    </source>
</evidence>
<reference evidence="2 3" key="1">
    <citation type="submission" date="2015-10" db="EMBL/GenBank/DDBJ databases">
        <title>Genome analyses suggest a sexual origin of heterokaryosis in a supposedly ancient asexual fungus.</title>
        <authorList>
            <person name="Ropars J."/>
            <person name="Sedzielewska K."/>
            <person name="Noel J."/>
            <person name="Charron P."/>
            <person name="Farinelli L."/>
            <person name="Marton T."/>
            <person name="Kruger M."/>
            <person name="Pelin A."/>
            <person name="Brachmann A."/>
            <person name="Corradi N."/>
        </authorList>
    </citation>
    <scope>NUCLEOTIDE SEQUENCE [LARGE SCALE GENOMIC DNA]</scope>
    <source>
        <strain evidence="2 3">A4</strain>
    </source>
</reference>
<keyword evidence="1" id="KW-0812">Transmembrane</keyword>
<dbReference type="VEuPathDB" id="FungiDB:RhiirA1_449323"/>
<gene>
    <name evidence="2" type="ORF">RhiirA4_465476</name>
</gene>
<feature type="transmembrane region" description="Helical" evidence="1">
    <location>
        <begin position="258"/>
        <end position="279"/>
    </location>
</feature>
<accession>A0A2I1GS36</accession>
<dbReference type="AlphaFoldDB" id="A0A2I1GS36"/>
<feature type="transmembrane region" description="Helical" evidence="1">
    <location>
        <begin position="227"/>
        <end position="246"/>
    </location>
</feature>
<comment type="caution">
    <text evidence="2">The sequence shown here is derived from an EMBL/GenBank/DDBJ whole genome shotgun (WGS) entry which is preliminary data.</text>
</comment>
<evidence type="ECO:0000256" key="1">
    <source>
        <dbReference type="SAM" id="Phobius"/>
    </source>
</evidence>
<feature type="transmembrane region" description="Helical" evidence="1">
    <location>
        <begin position="194"/>
        <end position="212"/>
    </location>
</feature>
<dbReference type="VEuPathDB" id="FungiDB:FUN_009237"/>
<dbReference type="Proteomes" id="UP000234323">
    <property type="component" value="Unassembled WGS sequence"/>
</dbReference>
<feature type="transmembrane region" description="Helical" evidence="1">
    <location>
        <begin position="138"/>
        <end position="158"/>
    </location>
</feature>
<feature type="transmembrane region" description="Helical" evidence="1">
    <location>
        <begin position="44"/>
        <end position="66"/>
    </location>
</feature>
<keyword evidence="3" id="KW-1185">Reference proteome</keyword>
<dbReference type="VEuPathDB" id="FungiDB:RhiirFUN_008041"/>
<keyword evidence="1" id="KW-0472">Membrane</keyword>
<protein>
    <submittedName>
        <fullName evidence="2">Uncharacterized protein</fullName>
    </submittedName>
</protein>
<feature type="transmembrane region" description="Helical" evidence="1">
    <location>
        <begin position="110"/>
        <end position="132"/>
    </location>
</feature>
<name>A0A2I1GS36_9GLOM</name>
<keyword evidence="1" id="KW-1133">Transmembrane helix</keyword>
<feature type="transmembrane region" description="Helical" evidence="1">
    <location>
        <begin position="299"/>
        <end position="321"/>
    </location>
</feature>
<dbReference type="EMBL" id="LLXI01000746">
    <property type="protein sequence ID" value="PKY49463.1"/>
    <property type="molecule type" value="Genomic_DNA"/>
</dbReference>
<organism evidence="2 3">
    <name type="scientific">Rhizophagus irregularis</name>
    <dbReference type="NCBI Taxonomy" id="588596"/>
    <lineage>
        <taxon>Eukaryota</taxon>
        <taxon>Fungi</taxon>
        <taxon>Fungi incertae sedis</taxon>
        <taxon>Mucoromycota</taxon>
        <taxon>Glomeromycotina</taxon>
        <taxon>Glomeromycetes</taxon>
        <taxon>Glomerales</taxon>
        <taxon>Glomeraceae</taxon>
        <taxon>Rhizophagus</taxon>
    </lineage>
</organism>
<proteinExistence type="predicted"/>
<sequence>MASSLNLESLELLILDVNKYDGKLLSILIELGTILGEESSKYEFLFSAIICVNSLIALIDNIYVWTKTTKMEDFNKETALVNMLDLFSMSILTIISGIVTAILKTNAHTTIYFITNVAFIMYMFYALIYNIGVPDCKWIIYLHIAIMILLSIVSIQLHRKRKRGDKDKKNQENKGNDEDPKISKIYKRYNRQKILCHAQIIVALCSQFNYIGLMEKDGIIVESPFDLLKYVTWPNVILCLIVIFMIKGVREESRRIMHLFYIASFILYGFYIFILIEAIKVFTSQENYLNTSDYIPGYIFETIIELIVDIISFCITTITMINSRNCYKNFGEKFKDHLSNDELKHFKESYYYTDDIDEYYNQPPLIGIGTYLL</sequence>